<protein>
    <submittedName>
        <fullName evidence="1">Uncharacterized protein</fullName>
    </submittedName>
</protein>
<reference evidence="1 2" key="1">
    <citation type="journal article" date="2019" name="Commun. Biol.">
        <title>The bagworm genome reveals a unique fibroin gene that provides high tensile strength.</title>
        <authorList>
            <person name="Kono N."/>
            <person name="Nakamura H."/>
            <person name="Ohtoshi R."/>
            <person name="Tomita M."/>
            <person name="Numata K."/>
            <person name="Arakawa K."/>
        </authorList>
    </citation>
    <scope>NUCLEOTIDE SEQUENCE [LARGE SCALE GENOMIC DNA]</scope>
</reference>
<comment type="caution">
    <text evidence="1">The sequence shown here is derived from an EMBL/GenBank/DDBJ whole genome shotgun (WGS) entry which is preliminary data.</text>
</comment>
<name>A0A4C1TKH5_EUMVA</name>
<gene>
    <name evidence="1" type="ORF">EVAR_10451_1</name>
</gene>
<evidence type="ECO:0000313" key="2">
    <source>
        <dbReference type="Proteomes" id="UP000299102"/>
    </source>
</evidence>
<evidence type="ECO:0000313" key="1">
    <source>
        <dbReference type="EMBL" id="GBP13878.1"/>
    </source>
</evidence>
<dbReference type="Proteomes" id="UP000299102">
    <property type="component" value="Unassembled WGS sequence"/>
</dbReference>
<proteinExistence type="predicted"/>
<dbReference type="OrthoDB" id="411823at2759"/>
<dbReference type="AlphaFoldDB" id="A0A4C1TKH5"/>
<keyword evidence="2" id="KW-1185">Reference proteome</keyword>
<organism evidence="1 2">
    <name type="scientific">Eumeta variegata</name>
    <name type="common">Bagworm moth</name>
    <name type="synonym">Eumeta japonica</name>
    <dbReference type="NCBI Taxonomy" id="151549"/>
    <lineage>
        <taxon>Eukaryota</taxon>
        <taxon>Metazoa</taxon>
        <taxon>Ecdysozoa</taxon>
        <taxon>Arthropoda</taxon>
        <taxon>Hexapoda</taxon>
        <taxon>Insecta</taxon>
        <taxon>Pterygota</taxon>
        <taxon>Neoptera</taxon>
        <taxon>Endopterygota</taxon>
        <taxon>Lepidoptera</taxon>
        <taxon>Glossata</taxon>
        <taxon>Ditrysia</taxon>
        <taxon>Tineoidea</taxon>
        <taxon>Psychidae</taxon>
        <taxon>Oiketicinae</taxon>
        <taxon>Eumeta</taxon>
    </lineage>
</organism>
<dbReference type="EMBL" id="BGZK01000060">
    <property type="protein sequence ID" value="GBP13878.1"/>
    <property type="molecule type" value="Genomic_DNA"/>
</dbReference>
<accession>A0A4C1TKH5</accession>
<sequence>MTSQIAQTLRGRGGFAHYLYRFNLKDSPYFACDPAQNNRMFCTLSKSVICLCASVQTWKWKLTAGLGNGTSDFAYDSEISKGESEKATFSKLILLILTPDTKSGYIVKERLSITVRCPPHGEIDTSRLRFNQLSRSSSAAAARRQAARPAPTRLLSDLYFVPSTCGYFARGPLRILLSYADVERQFSLAFCTDNEESSTRSGIIVIFPIVLRENFRDHKREMS</sequence>